<protein>
    <submittedName>
        <fullName evidence="1">Uncharacterized protein</fullName>
    </submittedName>
</protein>
<proteinExistence type="predicted"/>
<name>A0A423X1Q0_9PEZI</name>
<dbReference type="EMBL" id="LKEA01000004">
    <property type="protein sequence ID" value="ROW09653.1"/>
    <property type="molecule type" value="Genomic_DNA"/>
</dbReference>
<organism evidence="1 2">
    <name type="scientific">Cytospora schulzeri</name>
    <dbReference type="NCBI Taxonomy" id="448051"/>
    <lineage>
        <taxon>Eukaryota</taxon>
        <taxon>Fungi</taxon>
        <taxon>Dikarya</taxon>
        <taxon>Ascomycota</taxon>
        <taxon>Pezizomycotina</taxon>
        <taxon>Sordariomycetes</taxon>
        <taxon>Sordariomycetidae</taxon>
        <taxon>Diaporthales</taxon>
        <taxon>Cytosporaceae</taxon>
        <taxon>Cytospora</taxon>
    </lineage>
</organism>
<dbReference type="OrthoDB" id="5210773at2759"/>
<gene>
    <name evidence="1" type="ORF">VMCG_02151</name>
</gene>
<sequence>MAPIIVEMDQVGSGTDRDLIATHGLACCIGIAIVGTYPRLPPRKTEPKSKFLAHLADGPNFNRIWEAMKWHVQQAKAQGLRSITAKVVVVDTATLIHDNYADWSRQAICSQSEQNLSIIKEVDRLVGGNVEVVQHHINDDKDLRITPDKQILVKSS</sequence>
<dbReference type="AlphaFoldDB" id="A0A423X1Q0"/>
<accession>A0A423X1Q0</accession>
<dbReference type="Proteomes" id="UP000283895">
    <property type="component" value="Unassembled WGS sequence"/>
</dbReference>
<comment type="caution">
    <text evidence="1">The sequence shown here is derived from an EMBL/GenBank/DDBJ whole genome shotgun (WGS) entry which is preliminary data.</text>
</comment>
<keyword evidence="2" id="KW-1185">Reference proteome</keyword>
<reference evidence="1 2" key="1">
    <citation type="submission" date="2015-09" db="EMBL/GenBank/DDBJ databases">
        <title>Host preference determinants of Valsa canker pathogens revealed by comparative genomics.</title>
        <authorList>
            <person name="Yin Z."/>
            <person name="Huang L."/>
        </authorList>
    </citation>
    <scope>NUCLEOTIDE SEQUENCE [LARGE SCALE GENOMIC DNA]</scope>
    <source>
        <strain evidence="1 2">03-1</strain>
    </source>
</reference>
<evidence type="ECO:0000313" key="2">
    <source>
        <dbReference type="Proteomes" id="UP000283895"/>
    </source>
</evidence>
<evidence type="ECO:0000313" key="1">
    <source>
        <dbReference type="EMBL" id="ROW09653.1"/>
    </source>
</evidence>